<dbReference type="AlphaFoldDB" id="W7IS26"/>
<dbReference type="EMBL" id="AYXG01000054">
    <property type="protein sequence ID" value="EWC63143.1"/>
    <property type="molecule type" value="Genomic_DNA"/>
</dbReference>
<accession>W7IS26</accession>
<keyword evidence="3" id="KW-0337">GPI-anchor biosynthesis</keyword>
<dbReference type="eggNOG" id="COG5542">
    <property type="taxonomic scope" value="Bacteria"/>
</dbReference>
<feature type="transmembrane region" description="Helical" evidence="11">
    <location>
        <begin position="331"/>
        <end position="349"/>
    </location>
</feature>
<keyword evidence="13" id="KW-1185">Reference proteome</keyword>
<sequence length="404" mass="43391">MSATDVTRSAPDRAPEQPVEVPDAPGSRRVDWGRLVHLVLPAVVYLGIRQVSLLMLTWLSDHKGVRASDVLRSWDGDWFLAIAEGGYSGVPTKLVDAYGRHSMETPLAFFPGYPKVVGLLTWLGFQPVASALAVSVVAGIACAYALTRLGELVRGGSRRVGLVLVALFAGSPMAISLSMAYSEALFCAFAAWSLVFLVQRRWVYAGLWCALAGLVRTTGAALVLAVGLAALIAVIGRKQGWRPWVGGLLAPIGLLGYLGWVAVRTGEWNGWFALQERGWDSHFDWGAATWRFTVNRLADGRSILEVGTVALIALSLVLVGVAVRHRLEWPLFAYGVGVLVMDLGANGMMGSKARLMVPAFTLLIPVAVALAKRRTSTVLLVLAGFTLVGSWFGAYALTAWGYAI</sequence>
<keyword evidence="4" id="KW-0328">Glycosyltransferase</keyword>
<keyword evidence="6 11" id="KW-0812">Transmembrane</keyword>
<evidence type="ECO:0000256" key="2">
    <source>
        <dbReference type="ARBA" id="ARBA00004687"/>
    </source>
</evidence>
<comment type="subcellular location">
    <subcellularLocation>
        <location evidence="1">Endoplasmic reticulum membrane</location>
        <topology evidence="1">Multi-pass membrane protein</topology>
    </subcellularLocation>
</comment>
<dbReference type="UniPathway" id="UPA00196"/>
<feature type="transmembrane region" description="Helical" evidence="11">
    <location>
        <begin position="159"/>
        <end position="182"/>
    </location>
</feature>
<dbReference type="GO" id="GO:0006506">
    <property type="term" value="P:GPI anchor biosynthetic process"/>
    <property type="evidence" value="ECO:0007669"/>
    <property type="project" value="UniProtKB-UniPathway"/>
</dbReference>
<dbReference type="STRING" id="909613.UO65_1553"/>
<evidence type="ECO:0000256" key="9">
    <source>
        <dbReference type="ARBA" id="ARBA00023136"/>
    </source>
</evidence>
<dbReference type="InterPro" id="IPR007315">
    <property type="entry name" value="PIG-V/Gpi18"/>
</dbReference>
<evidence type="ECO:0000313" key="12">
    <source>
        <dbReference type="EMBL" id="EWC63143.1"/>
    </source>
</evidence>
<evidence type="ECO:0000256" key="3">
    <source>
        <dbReference type="ARBA" id="ARBA00022502"/>
    </source>
</evidence>
<dbReference type="PATRIC" id="fig|909613.9.peg.1565"/>
<evidence type="ECO:0000313" key="13">
    <source>
        <dbReference type="Proteomes" id="UP000019277"/>
    </source>
</evidence>
<dbReference type="GO" id="GO:0016020">
    <property type="term" value="C:membrane"/>
    <property type="evidence" value="ECO:0007669"/>
    <property type="project" value="GOC"/>
</dbReference>
<organism evidence="12 13">
    <name type="scientific">Actinokineospora spheciospongiae</name>
    <dbReference type="NCBI Taxonomy" id="909613"/>
    <lineage>
        <taxon>Bacteria</taxon>
        <taxon>Bacillati</taxon>
        <taxon>Actinomycetota</taxon>
        <taxon>Actinomycetes</taxon>
        <taxon>Pseudonocardiales</taxon>
        <taxon>Pseudonocardiaceae</taxon>
        <taxon>Actinokineospora</taxon>
    </lineage>
</organism>
<feature type="transmembrane region" description="Helical" evidence="11">
    <location>
        <begin position="35"/>
        <end position="59"/>
    </location>
</feature>
<keyword evidence="8 11" id="KW-1133">Transmembrane helix</keyword>
<dbReference type="Proteomes" id="UP000019277">
    <property type="component" value="Unassembled WGS sequence"/>
</dbReference>
<keyword evidence="9 11" id="KW-0472">Membrane</keyword>
<feature type="transmembrane region" description="Helical" evidence="11">
    <location>
        <begin position="128"/>
        <end position="147"/>
    </location>
</feature>
<gene>
    <name evidence="12" type="ORF">UO65_1553</name>
</gene>
<feature type="region of interest" description="Disordered" evidence="10">
    <location>
        <begin position="1"/>
        <end position="25"/>
    </location>
</feature>
<comment type="pathway">
    <text evidence="2">Glycolipid biosynthesis; glycosylphosphatidylinositol-anchor biosynthesis.</text>
</comment>
<reference evidence="12 13" key="1">
    <citation type="journal article" date="2014" name="Genome Announc.">
        <title>Draft Genome Sequence of the Antitrypanosomally Active Sponge-Associated Bacterium Actinokineospora sp. Strain EG49.</title>
        <authorList>
            <person name="Harjes J."/>
            <person name="Ryu T."/>
            <person name="Abdelmohsen U.R."/>
            <person name="Moitinho-Silva L."/>
            <person name="Horn H."/>
            <person name="Ravasi T."/>
            <person name="Hentschel U."/>
        </authorList>
    </citation>
    <scope>NUCLEOTIDE SEQUENCE [LARGE SCALE GENOMIC DNA]</scope>
    <source>
        <strain evidence="12 13">EG49</strain>
    </source>
</reference>
<protein>
    <submittedName>
        <fullName evidence="12">Integral membrane protein</fullName>
    </submittedName>
</protein>
<feature type="transmembrane region" description="Helical" evidence="11">
    <location>
        <begin position="202"/>
        <end position="232"/>
    </location>
</feature>
<dbReference type="GO" id="GO:0004376">
    <property type="term" value="F:GPI mannosyltransferase activity"/>
    <property type="evidence" value="ECO:0007669"/>
    <property type="project" value="InterPro"/>
</dbReference>
<evidence type="ECO:0000256" key="1">
    <source>
        <dbReference type="ARBA" id="ARBA00004477"/>
    </source>
</evidence>
<dbReference type="PANTHER" id="PTHR12468:SF2">
    <property type="entry name" value="GPI MANNOSYLTRANSFERASE 2"/>
    <property type="match status" value="1"/>
</dbReference>
<dbReference type="PANTHER" id="PTHR12468">
    <property type="entry name" value="GPI MANNOSYLTRANSFERASE 2"/>
    <property type="match status" value="1"/>
</dbReference>
<evidence type="ECO:0000256" key="7">
    <source>
        <dbReference type="ARBA" id="ARBA00022824"/>
    </source>
</evidence>
<name>W7IS26_9PSEU</name>
<keyword evidence="5" id="KW-0808">Transferase</keyword>
<dbReference type="RefSeq" id="WP_200873328.1">
    <property type="nucleotide sequence ID" value="NZ_AYXG01000054.1"/>
</dbReference>
<evidence type="ECO:0000256" key="5">
    <source>
        <dbReference type="ARBA" id="ARBA00022679"/>
    </source>
</evidence>
<evidence type="ECO:0000256" key="8">
    <source>
        <dbReference type="ARBA" id="ARBA00022989"/>
    </source>
</evidence>
<feature type="transmembrane region" description="Helical" evidence="11">
    <location>
        <begin position="355"/>
        <end position="371"/>
    </location>
</feature>
<feature type="transmembrane region" description="Helical" evidence="11">
    <location>
        <begin position="244"/>
        <end position="263"/>
    </location>
</feature>
<evidence type="ECO:0000256" key="4">
    <source>
        <dbReference type="ARBA" id="ARBA00022676"/>
    </source>
</evidence>
<dbReference type="GO" id="GO:0000009">
    <property type="term" value="F:alpha-1,6-mannosyltransferase activity"/>
    <property type="evidence" value="ECO:0007669"/>
    <property type="project" value="InterPro"/>
</dbReference>
<keyword evidence="7" id="KW-0256">Endoplasmic reticulum</keyword>
<evidence type="ECO:0000256" key="10">
    <source>
        <dbReference type="SAM" id="MobiDB-lite"/>
    </source>
</evidence>
<feature type="transmembrane region" description="Helical" evidence="11">
    <location>
        <begin position="378"/>
        <end position="403"/>
    </location>
</feature>
<comment type="caution">
    <text evidence="12">The sequence shown here is derived from an EMBL/GenBank/DDBJ whole genome shotgun (WGS) entry which is preliminary data.</text>
</comment>
<proteinExistence type="predicted"/>
<evidence type="ECO:0000256" key="6">
    <source>
        <dbReference type="ARBA" id="ARBA00022692"/>
    </source>
</evidence>
<feature type="transmembrane region" description="Helical" evidence="11">
    <location>
        <begin position="303"/>
        <end position="324"/>
    </location>
</feature>
<evidence type="ECO:0000256" key="11">
    <source>
        <dbReference type="SAM" id="Phobius"/>
    </source>
</evidence>